<dbReference type="GO" id="GO:0097352">
    <property type="term" value="P:autophagosome maturation"/>
    <property type="evidence" value="ECO:0007669"/>
    <property type="project" value="TreeGrafter"/>
</dbReference>
<feature type="non-terminal residue" evidence="4">
    <location>
        <position position="759"/>
    </location>
</feature>
<dbReference type="AlphaFoldDB" id="A0AAW0HXU9"/>
<dbReference type="InterPro" id="IPR052428">
    <property type="entry name" value="Autophagy_HostDef_Reg"/>
</dbReference>
<dbReference type="GO" id="GO:1901981">
    <property type="term" value="F:phosphatidylinositol phosphate binding"/>
    <property type="evidence" value="ECO:0007669"/>
    <property type="project" value="TreeGrafter"/>
</dbReference>
<dbReference type="Proteomes" id="UP001488838">
    <property type="component" value="Unassembled WGS sequence"/>
</dbReference>
<proteinExistence type="predicted"/>
<feature type="compositionally biased region" description="Acidic residues" evidence="2">
    <location>
        <begin position="392"/>
        <end position="404"/>
    </location>
</feature>
<accession>A0AAW0HXU9</accession>
<dbReference type="Pfam" id="PF21054">
    <property type="entry name" value="RUBC_PIKBD"/>
    <property type="match status" value="1"/>
</dbReference>
<evidence type="ECO:0000313" key="5">
    <source>
        <dbReference type="Proteomes" id="UP001488838"/>
    </source>
</evidence>
<evidence type="ECO:0000256" key="2">
    <source>
        <dbReference type="SAM" id="MobiDB-lite"/>
    </source>
</evidence>
<keyword evidence="1" id="KW-0072">Autophagy</keyword>
<dbReference type="SMART" id="SM01175">
    <property type="entry name" value="DUF4206"/>
    <property type="match status" value="1"/>
</dbReference>
<dbReference type="PANTHER" id="PTHR45971">
    <property type="entry name" value="PHOX (PX) DOMAIN-CONTAINING PROTEIN"/>
    <property type="match status" value="1"/>
</dbReference>
<dbReference type="InterPro" id="IPR025258">
    <property type="entry name" value="RH_dom"/>
</dbReference>
<dbReference type="PANTHER" id="PTHR45971:SF2">
    <property type="entry name" value="PROTEIN ASSOCIATED WITH UVRAG AS AUTOPHAGY ENHANCER"/>
    <property type="match status" value="1"/>
</dbReference>
<keyword evidence="5" id="KW-1185">Reference proteome</keyword>
<sequence length="759" mass="83781">MNSRTMPGGTTVTGELCFEHAHSTPGRMVSQSTDRPDCPVDPWEGISGTCEDADGSPQLLDTDHPLCQLDVRLLRHKACWINPLCVEQPLQDLCPQRTTVQNSGKHLVEDTPSPVGLPLLSHRDALAETPLTENTANGPGGKNGDFSLATEEQEIHPQHKSLLKNPKTVATSPCPKEDSARFESPPLTADDVETFVPPIDVEKENVHFYVADMIISALETMKCNLMNQQLPEIWGTEEASGSRGDNQIEAEVAFYTPTRPEPGSSTSSDSGYEGKLGKRLTLRVVMSAHAVCCAVLQVSAVAETLSASPVVREACRHDSDEFVMLELGECNDVTEGGRRRPCNSLKSAACESDFSPAGLLARELFRGFWKCQVVSEVNSRLPGSLTAANSGVEDEERAGEDLDSSVDTTQGLMPKSRVPGAEDWAPPRFQIILTVHTPVKRDIAVVAQNFFCAGCGTPIQPKFVKRLRYCEYLGKYFCDSCHSAAESWIPARILTMWDFRKYPVSDFSKWLLDSIWHQPVFNLRGGHHSLYAKAKELDRVKDIREQLFHIKKLLKTCRFADRTKKGLLAPLLKDILKSSLAHVASCELCQGKGFICEFCQSMTVIFPFQTMTCIRCSGTLITSASVQGLLSQTVFPVFEMPPLCQDHGSETASGELALCGRDMTALKHLFKAIYDHTKLCLLLLDLLAEEKHFPIRPSPPHSEAPSCTDLLRMDNSSHGSHMQAENGATLRFVQCTPSYCYPMTIVVLYVHGYPVLRLP</sequence>
<organism evidence="4 5">
    <name type="scientific">Myodes glareolus</name>
    <name type="common">Bank vole</name>
    <name type="synonym">Clethrionomys glareolus</name>
    <dbReference type="NCBI Taxonomy" id="447135"/>
    <lineage>
        <taxon>Eukaryota</taxon>
        <taxon>Metazoa</taxon>
        <taxon>Chordata</taxon>
        <taxon>Craniata</taxon>
        <taxon>Vertebrata</taxon>
        <taxon>Euteleostomi</taxon>
        <taxon>Mammalia</taxon>
        <taxon>Eutheria</taxon>
        <taxon>Euarchontoglires</taxon>
        <taxon>Glires</taxon>
        <taxon>Rodentia</taxon>
        <taxon>Myomorpha</taxon>
        <taxon>Muroidea</taxon>
        <taxon>Cricetidae</taxon>
        <taxon>Arvicolinae</taxon>
        <taxon>Myodes</taxon>
    </lineage>
</organism>
<feature type="region of interest" description="Disordered" evidence="2">
    <location>
        <begin position="388"/>
        <end position="417"/>
    </location>
</feature>
<dbReference type="GO" id="GO:0061909">
    <property type="term" value="P:autophagosome-lysosome fusion"/>
    <property type="evidence" value="ECO:0007669"/>
    <property type="project" value="TreeGrafter"/>
</dbReference>
<dbReference type="GO" id="GO:0000421">
    <property type="term" value="C:autophagosome membrane"/>
    <property type="evidence" value="ECO:0007669"/>
    <property type="project" value="TreeGrafter"/>
</dbReference>
<dbReference type="Pfam" id="PF13901">
    <property type="entry name" value="RH_dom"/>
    <property type="match status" value="2"/>
</dbReference>
<comment type="caution">
    <text evidence="4">The sequence shown here is derived from an EMBL/GenBank/DDBJ whole genome shotgun (WGS) entry which is preliminary data.</text>
</comment>
<evidence type="ECO:0000313" key="4">
    <source>
        <dbReference type="EMBL" id="KAK7807024.1"/>
    </source>
</evidence>
<name>A0AAW0HXU9_MYOGA</name>
<protein>
    <recommendedName>
        <fullName evidence="3">Rubicon Homology domain-containing protein</fullName>
    </recommendedName>
</protein>
<evidence type="ECO:0000259" key="3">
    <source>
        <dbReference type="SMART" id="SM01175"/>
    </source>
</evidence>
<dbReference type="EMBL" id="JBBHLL010000283">
    <property type="protein sequence ID" value="KAK7807024.1"/>
    <property type="molecule type" value="Genomic_DNA"/>
</dbReference>
<reference evidence="4 5" key="1">
    <citation type="journal article" date="2023" name="bioRxiv">
        <title>Conserved and derived expression patterns and positive selection on dental genes reveal complex evolutionary context of ever-growing rodent molars.</title>
        <authorList>
            <person name="Calamari Z.T."/>
            <person name="Song A."/>
            <person name="Cohen E."/>
            <person name="Akter M."/>
            <person name="Roy R.D."/>
            <person name="Hallikas O."/>
            <person name="Christensen M.M."/>
            <person name="Li P."/>
            <person name="Marangoni P."/>
            <person name="Jernvall J."/>
            <person name="Klein O.D."/>
        </authorList>
    </citation>
    <scope>NUCLEOTIDE SEQUENCE [LARGE SCALE GENOMIC DNA]</scope>
    <source>
        <strain evidence="4">V071</strain>
    </source>
</reference>
<dbReference type="GO" id="GO:0061910">
    <property type="term" value="P:autophagosome-endosome fusion"/>
    <property type="evidence" value="ECO:0007669"/>
    <property type="project" value="TreeGrafter"/>
</dbReference>
<gene>
    <name evidence="4" type="ORF">U0070_011369</name>
</gene>
<dbReference type="InterPro" id="IPR048569">
    <property type="entry name" value="RUBC_PIKBD"/>
</dbReference>
<feature type="domain" description="Rubicon Homology" evidence="3">
    <location>
        <begin position="468"/>
        <end position="623"/>
    </location>
</feature>
<evidence type="ECO:0000256" key="1">
    <source>
        <dbReference type="ARBA" id="ARBA00023006"/>
    </source>
</evidence>
<feature type="region of interest" description="Disordered" evidence="2">
    <location>
        <begin position="153"/>
        <end position="189"/>
    </location>
</feature>